<comment type="caution">
    <text evidence="1">The sequence shown here is derived from an EMBL/GenBank/DDBJ whole genome shotgun (WGS) entry which is preliminary data.</text>
</comment>
<dbReference type="RefSeq" id="WP_154911091.1">
    <property type="nucleotide sequence ID" value="NZ_CABGKG010000009.1"/>
</dbReference>
<keyword evidence="2" id="KW-1185">Reference proteome</keyword>
<evidence type="ECO:0000313" key="1">
    <source>
        <dbReference type="EMBL" id="MEM0622835.1"/>
    </source>
</evidence>
<sequence>MKVFINELSIVGQATNQDDAMHILSELAALAARARNISFGNKAYRTRTLGHKLITGNLSVKEVLVASSERGLAIDERQRKLAIEVFLKQPYAENYHTQPHDTINDHVGTCLKDSCFDDAASSIGAPLTISARTCQSYQFSSTTIFSSLCGAKTVLNVVDDSSLDSILWVFEHNPKHKVKEYRAAGELVSVMDLSPADAQLALSNGIKINARVYSYFNGSWYQFHCHQGNIYHGFKIELEQNNPDHMRALAISTSLAHAPYGQIFV</sequence>
<evidence type="ECO:0000313" key="2">
    <source>
        <dbReference type="Proteomes" id="UP001458070"/>
    </source>
</evidence>
<proteinExistence type="predicted"/>
<reference evidence="1 2" key="1">
    <citation type="submission" date="2024-04" db="EMBL/GenBank/DDBJ databases">
        <title>Draft genome assemblies of urinary isolates.</title>
        <authorList>
            <person name="Appleberry H."/>
            <person name="Kula A."/>
            <person name="Wolfe A.J."/>
            <person name="Putonti C."/>
        </authorList>
    </citation>
    <scope>NUCLEOTIDE SEQUENCE [LARGE SCALE GENOMIC DNA]</scope>
    <source>
        <strain evidence="1 2">UMB12529</strain>
    </source>
</reference>
<dbReference type="EMBL" id="JBCGEM010000002">
    <property type="protein sequence ID" value="MEM0622835.1"/>
    <property type="molecule type" value="Genomic_DNA"/>
</dbReference>
<accession>A0ABU9NVN0</accession>
<name>A0ABU9NVN0_9ENTR</name>
<gene>
    <name evidence="1" type="ORF">AAFL32_02870</name>
</gene>
<protein>
    <submittedName>
        <fullName evidence="1">Uncharacterized protein</fullName>
    </submittedName>
</protein>
<dbReference type="Proteomes" id="UP001458070">
    <property type="component" value="Unassembled WGS sequence"/>
</dbReference>
<organism evidence="1 2">
    <name type="scientific">Klebsiella grimontii</name>
    <dbReference type="NCBI Taxonomy" id="2058152"/>
    <lineage>
        <taxon>Bacteria</taxon>
        <taxon>Pseudomonadati</taxon>
        <taxon>Pseudomonadota</taxon>
        <taxon>Gammaproteobacteria</taxon>
        <taxon>Enterobacterales</taxon>
        <taxon>Enterobacteriaceae</taxon>
        <taxon>Klebsiella/Raoultella group</taxon>
        <taxon>Klebsiella</taxon>
    </lineage>
</organism>